<evidence type="ECO:0000256" key="10">
    <source>
        <dbReference type="ARBA" id="ARBA00023273"/>
    </source>
</evidence>
<evidence type="ECO:0000313" key="13">
    <source>
        <dbReference type="Proteomes" id="UP001445076"/>
    </source>
</evidence>
<evidence type="ECO:0000256" key="1">
    <source>
        <dbReference type="ARBA" id="ARBA00004114"/>
    </source>
</evidence>
<dbReference type="PANTHER" id="PTHR31539">
    <property type="entry name" value="CENTROSOMAL PROTEIN OF 19K CEP19"/>
    <property type="match status" value="1"/>
</dbReference>
<evidence type="ECO:0000256" key="6">
    <source>
        <dbReference type="ARBA" id="ARBA00022490"/>
    </source>
</evidence>
<evidence type="ECO:0000313" key="12">
    <source>
        <dbReference type="EMBL" id="KAK8742088.1"/>
    </source>
</evidence>
<evidence type="ECO:0000256" key="9">
    <source>
        <dbReference type="ARBA" id="ARBA00023212"/>
    </source>
</evidence>
<dbReference type="GO" id="GO:0000922">
    <property type="term" value="C:spindle pole"/>
    <property type="evidence" value="ECO:0007669"/>
    <property type="project" value="TreeGrafter"/>
</dbReference>
<protein>
    <recommendedName>
        <fullName evidence="5">Centrosomal protein of 19 kDa</fullName>
    </recommendedName>
</protein>
<comment type="caution">
    <text evidence="12">The sequence shown here is derived from an EMBL/GenBank/DDBJ whole genome shotgun (WGS) entry which is preliminary data.</text>
</comment>
<keyword evidence="7" id="KW-0970">Cilium biogenesis/degradation</keyword>
<dbReference type="Pfam" id="PF14933">
    <property type="entry name" value="CEP19"/>
    <property type="match status" value="1"/>
</dbReference>
<evidence type="ECO:0000256" key="2">
    <source>
        <dbReference type="ARBA" id="ARBA00004120"/>
    </source>
</evidence>
<evidence type="ECO:0000256" key="8">
    <source>
        <dbReference type="ARBA" id="ARBA00023069"/>
    </source>
</evidence>
<accession>A0AAW0XRW6</accession>
<reference evidence="12" key="2">
    <citation type="submission" date="2024-01" db="EMBL/GenBank/DDBJ databases">
        <authorList>
            <person name="He J."/>
            <person name="Wang M."/>
            <person name="Zheng J."/>
            <person name="Liu Z."/>
        </authorList>
    </citation>
    <scope>NUCLEOTIDE SEQUENCE</scope>
    <source>
        <strain evidence="12">ZL_2023a</strain>
        <tissue evidence="12">Muscle</tissue>
    </source>
</reference>
<keyword evidence="8" id="KW-0969">Cilium</keyword>
<dbReference type="GO" id="GO:0097712">
    <property type="term" value="P:vesicle targeting, trans-Golgi to periciliary membrane compartment"/>
    <property type="evidence" value="ECO:0007669"/>
    <property type="project" value="TreeGrafter"/>
</dbReference>
<name>A0AAW0XRW6_CHEQU</name>
<organism evidence="12 13">
    <name type="scientific">Cherax quadricarinatus</name>
    <name type="common">Australian red claw crayfish</name>
    <dbReference type="NCBI Taxonomy" id="27406"/>
    <lineage>
        <taxon>Eukaryota</taxon>
        <taxon>Metazoa</taxon>
        <taxon>Ecdysozoa</taxon>
        <taxon>Arthropoda</taxon>
        <taxon>Crustacea</taxon>
        <taxon>Multicrustacea</taxon>
        <taxon>Malacostraca</taxon>
        <taxon>Eumalacostraca</taxon>
        <taxon>Eucarida</taxon>
        <taxon>Decapoda</taxon>
        <taxon>Pleocyemata</taxon>
        <taxon>Astacidea</taxon>
        <taxon>Parastacoidea</taxon>
        <taxon>Parastacidae</taxon>
        <taxon>Cherax</taxon>
    </lineage>
</organism>
<evidence type="ECO:0000256" key="7">
    <source>
        <dbReference type="ARBA" id="ARBA00022794"/>
    </source>
</evidence>
<evidence type="ECO:0000256" key="5">
    <source>
        <dbReference type="ARBA" id="ARBA00022015"/>
    </source>
</evidence>
<proteinExistence type="inferred from homology"/>
<evidence type="ECO:0000256" key="4">
    <source>
        <dbReference type="ARBA" id="ARBA00009371"/>
    </source>
</evidence>
<dbReference type="GO" id="GO:0005814">
    <property type="term" value="C:centriole"/>
    <property type="evidence" value="ECO:0007669"/>
    <property type="project" value="UniProtKB-SubCell"/>
</dbReference>
<evidence type="ECO:0000256" key="11">
    <source>
        <dbReference type="SAM" id="MobiDB-lite"/>
    </source>
</evidence>
<dbReference type="InterPro" id="IPR029412">
    <property type="entry name" value="CEP19"/>
</dbReference>
<dbReference type="GO" id="GO:0036064">
    <property type="term" value="C:ciliary basal body"/>
    <property type="evidence" value="ECO:0007669"/>
    <property type="project" value="TreeGrafter"/>
</dbReference>
<sequence length="162" mass="18729">MESQVVPLKLGFRSQPPALTLVYQGAAGKERQRVMPIRFLNKFGSVDTVLRELKERHKDHLQKVPDVRLEKMVRMLQEVQKGRTIEEAATNINKDYCVDPNQDLNKLDDEQLAKKKKVMSSSFEKNQLKPGDPGYEYDKQVEFDTSEKVEAGWDSPDDDFWS</sequence>
<keyword evidence="6" id="KW-0963">Cytoplasm</keyword>
<feature type="region of interest" description="Disordered" evidence="11">
    <location>
        <begin position="116"/>
        <end position="141"/>
    </location>
</feature>
<keyword evidence="10" id="KW-0966">Cell projection</keyword>
<reference evidence="12 13" key="1">
    <citation type="journal article" date="2024" name="BMC Genomics">
        <title>Genome assembly of redclaw crayfish (Cherax quadricarinatus) provides insights into its immune adaptation and hypoxia tolerance.</title>
        <authorList>
            <person name="Liu Z."/>
            <person name="Zheng J."/>
            <person name="Li H."/>
            <person name="Fang K."/>
            <person name="Wang S."/>
            <person name="He J."/>
            <person name="Zhou D."/>
            <person name="Weng S."/>
            <person name="Chi M."/>
            <person name="Gu Z."/>
            <person name="He J."/>
            <person name="Li F."/>
            <person name="Wang M."/>
        </authorList>
    </citation>
    <scope>NUCLEOTIDE SEQUENCE [LARGE SCALE GENOMIC DNA]</scope>
    <source>
        <strain evidence="12">ZL_2023a</strain>
    </source>
</reference>
<comment type="similarity">
    <text evidence="4">Belongs to the CEP19 family.</text>
</comment>
<dbReference type="Proteomes" id="UP001445076">
    <property type="component" value="Unassembled WGS sequence"/>
</dbReference>
<keyword evidence="9" id="KW-0206">Cytoskeleton</keyword>
<dbReference type="EMBL" id="JARKIK010000029">
    <property type="protein sequence ID" value="KAK8742089.1"/>
    <property type="molecule type" value="Genomic_DNA"/>
</dbReference>
<comment type="subcellular location">
    <subcellularLocation>
        <location evidence="2">Cytoplasm</location>
        <location evidence="2">Cytoskeleton</location>
        <location evidence="2">Cilium basal body</location>
    </subcellularLocation>
    <subcellularLocation>
        <location evidence="1">Cytoplasm</location>
        <location evidence="1">Cytoskeleton</location>
        <location evidence="1">Microtubule organizing center</location>
        <location evidence="1">Centrosome</location>
        <location evidence="1">Centriole</location>
    </subcellularLocation>
    <subcellularLocation>
        <location evidence="3">Cytoplasm</location>
        <location evidence="3">Cytoskeleton</location>
        <location evidence="3">Spindle</location>
    </subcellularLocation>
</comment>
<dbReference type="EMBL" id="JARKIK010000029">
    <property type="protein sequence ID" value="KAK8742088.1"/>
    <property type="molecule type" value="Genomic_DNA"/>
</dbReference>
<gene>
    <name evidence="12" type="ORF">OTU49_002104</name>
</gene>
<keyword evidence="13" id="KW-1185">Reference proteome</keyword>
<dbReference type="AlphaFoldDB" id="A0AAW0XRW6"/>
<dbReference type="PANTHER" id="PTHR31539:SF1">
    <property type="entry name" value="CENTROSOMAL PROTEIN OF 19 KDA"/>
    <property type="match status" value="1"/>
</dbReference>
<evidence type="ECO:0000256" key="3">
    <source>
        <dbReference type="ARBA" id="ARBA00004186"/>
    </source>
</evidence>
<dbReference type="GO" id="GO:0034454">
    <property type="term" value="P:microtubule anchoring at centrosome"/>
    <property type="evidence" value="ECO:0007669"/>
    <property type="project" value="TreeGrafter"/>
</dbReference>